<keyword evidence="5 7" id="KW-1133">Transmembrane helix</keyword>
<dbReference type="GO" id="GO:0055085">
    <property type="term" value="P:transmembrane transport"/>
    <property type="evidence" value="ECO:0007669"/>
    <property type="project" value="InterPro"/>
</dbReference>
<feature type="transmembrane region" description="Helical" evidence="7">
    <location>
        <begin position="17"/>
        <end position="38"/>
    </location>
</feature>
<dbReference type="InterPro" id="IPR025966">
    <property type="entry name" value="OppC_N"/>
</dbReference>
<dbReference type="InterPro" id="IPR000515">
    <property type="entry name" value="MetI-like"/>
</dbReference>
<comment type="subcellular location">
    <subcellularLocation>
        <location evidence="1 7">Cell membrane</location>
        <topology evidence="1 7">Multi-pass membrane protein</topology>
    </subcellularLocation>
</comment>
<keyword evidence="2 7" id="KW-0813">Transport</keyword>
<feature type="transmembrane region" description="Helical" evidence="7">
    <location>
        <begin position="236"/>
        <end position="255"/>
    </location>
</feature>
<dbReference type="SUPFAM" id="SSF161098">
    <property type="entry name" value="MetI-like"/>
    <property type="match status" value="1"/>
</dbReference>
<keyword evidence="6 7" id="KW-0472">Membrane</keyword>
<organism evidence="9 10">
    <name type="scientific">Chitinophaga jiangningensis</name>
    <dbReference type="NCBI Taxonomy" id="1419482"/>
    <lineage>
        <taxon>Bacteria</taxon>
        <taxon>Pseudomonadati</taxon>
        <taxon>Bacteroidota</taxon>
        <taxon>Chitinophagia</taxon>
        <taxon>Chitinophagales</taxon>
        <taxon>Chitinophagaceae</taxon>
        <taxon>Chitinophaga</taxon>
    </lineage>
</organism>
<keyword evidence="4 7" id="KW-0812">Transmembrane</keyword>
<dbReference type="PANTHER" id="PTHR43386">
    <property type="entry name" value="OLIGOPEPTIDE TRANSPORT SYSTEM PERMEASE PROTEIN APPC"/>
    <property type="match status" value="1"/>
</dbReference>
<feature type="transmembrane region" description="Helical" evidence="7">
    <location>
        <begin position="177"/>
        <end position="201"/>
    </location>
</feature>
<evidence type="ECO:0000256" key="6">
    <source>
        <dbReference type="ARBA" id="ARBA00023136"/>
    </source>
</evidence>
<feature type="transmembrane region" description="Helical" evidence="7">
    <location>
        <begin position="286"/>
        <end position="308"/>
    </location>
</feature>
<evidence type="ECO:0000256" key="4">
    <source>
        <dbReference type="ARBA" id="ARBA00022692"/>
    </source>
</evidence>
<reference evidence="9 10" key="1">
    <citation type="submission" date="2016-11" db="EMBL/GenBank/DDBJ databases">
        <authorList>
            <person name="Jaros S."/>
            <person name="Januszkiewicz K."/>
            <person name="Wedrychowicz H."/>
        </authorList>
    </citation>
    <scope>NUCLEOTIDE SEQUENCE [LARGE SCALE GENOMIC DNA]</scope>
    <source>
        <strain evidence="9 10">DSM 27406</strain>
    </source>
</reference>
<dbReference type="PANTHER" id="PTHR43386:SF25">
    <property type="entry name" value="PEPTIDE ABC TRANSPORTER PERMEASE PROTEIN"/>
    <property type="match status" value="1"/>
</dbReference>
<dbReference type="Pfam" id="PF12911">
    <property type="entry name" value="OppC_N"/>
    <property type="match status" value="1"/>
</dbReference>
<dbReference type="Pfam" id="PF00528">
    <property type="entry name" value="BPD_transp_1"/>
    <property type="match status" value="1"/>
</dbReference>
<accession>A0A1M7HMX2</accession>
<feature type="transmembrane region" description="Helical" evidence="7">
    <location>
        <begin position="208"/>
        <end position="230"/>
    </location>
</feature>
<dbReference type="InterPro" id="IPR050366">
    <property type="entry name" value="BP-dependent_transpt_permease"/>
</dbReference>
<keyword evidence="3" id="KW-1003">Cell membrane</keyword>
<dbReference type="RefSeq" id="WP_245805705.1">
    <property type="nucleotide sequence ID" value="NZ_FRBL01000007.1"/>
</dbReference>
<protein>
    <submittedName>
        <fullName evidence="9">Peptide/nickel transport system permease protein</fullName>
    </submittedName>
</protein>
<dbReference type="Gene3D" id="1.10.3720.10">
    <property type="entry name" value="MetI-like"/>
    <property type="match status" value="1"/>
</dbReference>
<dbReference type="EMBL" id="FRBL01000007">
    <property type="protein sequence ID" value="SHM29789.1"/>
    <property type="molecule type" value="Genomic_DNA"/>
</dbReference>
<sequence>MSAPETSFKRLLRNKGAVAGLLIVCLSVLISILAYFIAPDHTPNANRMVLEVEGQRPGFRVTMLAVRKDQELPRTGFFSRLIAGEPSAYTWIPIASHQIKDSTIVIQHYVDEATTVKEVYPLDVVVYGRPTAAHGSWQTLQQQVTREQVFTQTYWLGTDKFGRDILSRLIIGTRVSLGVGVIAVIISLTIGVFLGAIAGFYGGRTDDLVMWLVNVVWAMPTLLVVFALTLALGKGFWQVFIAVGLTMWVGVARIIRGQIFSLRQLEFVEAARALGYRNGRIIVKHILPNILGPVMVVAAGNFATAIVVEAGLSFLGVGVQPPQPSWGLMIKENYNFIITHNPALALAPGIAIMILVLAFNLLGNGLRDALDVRSKI</sequence>
<evidence type="ECO:0000313" key="9">
    <source>
        <dbReference type="EMBL" id="SHM29789.1"/>
    </source>
</evidence>
<dbReference type="CDD" id="cd06261">
    <property type="entry name" value="TM_PBP2"/>
    <property type="match status" value="1"/>
</dbReference>
<dbReference type="GO" id="GO:0005886">
    <property type="term" value="C:plasma membrane"/>
    <property type="evidence" value="ECO:0007669"/>
    <property type="project" value="UniProtKB-SubCell"/>
</dbReference>
<evidence type="ECO:0000256" key="1">
    <source>
        <dbReference type="ARBA" id="ARBA00004651"/>
    </source>
</evidence>
<dbReference type="PROSITE" id="PS50928">
    <property type="entry name" value="ABC_TM1"/>
    <property type="match status" value="1"/>
</dbReference>
<dbReference type="Proteomes" id="UP000184420">
    <property type="component" value="Unassembled WGS sequence"/>
</dbReference>
<keyword evidence="10" id="KW-1185">Reference proteome</keyword>
<dbReference type="AlphaFoldDB" id="A0A1M7HMX2"/>
<comment type="similarity">
    <text evidence="7">Belongs to the binding-protein-dependent transport system permease family.</text>
</comment>
<evidence type="ECO:0000313" key="10">
    <source>
        <dbReference type="Proteomes" id="UP000184420"/>
    </source>
</evidence>
<name>A0A1M7HMX2_9BACT</name>
<evidence type="ECO:0000256" key="5">
    <source>
        <dbReference type="ARBA" id="ARBA00022989"/>
    </source>
</evidence>
<proteinExistence type="inferred from homology"/>
<dbReference type="InterPro" id="IPR035906">
    <property type="entry name" value="MetI-like_sf"/>
</dbReference>
<evidence type="ECO:0000256" key="2">
    <source>
        <dbReference type="ARBA" id="ARBA00022448"/>
    </source>
</evidence>
<evidence type="ECO:0000256" key="7">
    <source>
        <dbReference type="RuleBase" id="RU363032"/>
    </source>
</evidence>
<feature type="transmembrane region" description="Helical" evidence="7">
    <location>
        <begin position="343"/>
        <end position="363"/>
    </location>
</feature>
<gene>
    <name evidence="9" type="ORF">SAMN05444266_107303</name>
</gene>
<feature type="domain" description="ABC transmembrane type-1" evidence="8">
    <location>
        <begin position="173"/>
        <end position="363"/>
    </location>
</feature>
<evidence type="ECO:0000256" key="3">
    <source>
        <dbReference type="ARBA" id="ARBA00022475"/>
    </source>
</evidence>
<dbReference type="STRING" id="1419482.SAMN05444266_107303"/>
<evidence type="ECO:0000259" key="8">
    <source>
        <dbReference type="PROSITE" id="PS50928"/>
    </source>
</evidence>